<protein>
    <submittedName>
        <fullName evidence="1">Uncharacterized protein</fullName>
    </submittedName>
</protein>
<organism evidence="1 2">
    <name type="scientific">Alligator mississippiensis</name>
    <name type="common">American alligator</name>
    <dbReference type="NCBI Taxonomy" id="8496"/>
    <lineage>
        <taxon>Eukaryota</taxon>
        <taxon>Metazoa</taxon>
        <taxon>Chordata</taxon>
        <taxon>Craniata</taxon>
        <taxon>Vertebrata</taxon>
        <taxon>Euteleostomi</taxon>
        <taxon>Archelosauria</taxon>
        <taxon>Archosauria</taxon>
        <taxon>Crocodylia</taxon>
        <taxon>Alligatoridae</taxon>
        <taxon>Alligatorinae</taxon>
        <taxon>Alligator</taxon>
    </lineage>
</organism>
<sequence length="75" mass="8838">MKLILHVEVILGGKEMSTGKCCRWHRILGWADHSTLDHWGLGSIYSSPAHEVIHHQMDPRKYFNYRLNSCWMMVE</sequence>
<comment type="caution">
    <text evidence="1">The sequence shown here is derived from an EMBL/GenBank/DDBJ whole genome shotgun (WGS) entry which is preliminary data.</text>
</comment>
<gene>
    <name evidence="1" type="ORF">Y1Q_0006141</name>
</gene>
<dbReference type="AlphaFoldDB" id="A0A151NWN0"/>
<accession>A0A151NWN0</accession>
<reference evidence="1 2" key="1">
    <citation type="journal article" date="2012" name="Genome Biol.">
        <title>Sequencing three crocodilian genomes to illuminate the evolution of archosaurs and amniotes.</title>
        <authorList>
            <person name="St John J.A."/>
            <person name="Braun E.L."/>
            <person name="Isberg S.R."/>
            <person name="Miles L.G."/>
            <person name="Chong A.Y."/>
            <person name="Gongora J."/>
            <person name="Dalzell P."/>
            <person name="Moran C."/>
            <person name="Bed'hom B."/>
            <person name="Abzhanov A."/>
            <person name="Burgess S.C."/>
            <person name="Cooksey A.M."/>
            <person name="Castoe T.A."/>
            <person name="Crawford N.G."/>
            <person name="Densmore L.D."/>
            <person name="Drew J.C."/>
            <person name="Edwards S.V."/>
            <person name="Faircloth B.C."/>
            <person name="Fujita M.K."/>
            <person name="Greenwold M.J."/>
            <person name="Hoffmann F.G."/>
            <person name="Howard J.M."/>
            <person name="Iguchi T."/>
            <person name="Janes D.E."/>
            <person name="Khan S.Y."/>
            <person name="Kohno S."/>
            <person name="de Koning A.J."/>
            <person name="Lance S.L."/>
            <person name="McCarthy F.M."/>
            <person name="McCormack J.E."/>
            <person name="Merchant M.E."/>
            <person name="Peterson D.G."/>
            <person name="Pollock D.D."/>
            <person name="Pourmand N."/>
            <person name="Raney B.J."/>
            <person name="Roessler K.A."/>
            <person name="Sanford J.R."/>
            <person name="Sawyer R.H."/>
            <person name="Schmidt C.J."/>
            <person name="Triplett E.W."/>
            <person name="Tuberville T.D."/>
            <person name="Venegas-Anaya M."/>
            <person name="Howard J.T."/>
            <person name="Jarvis E.D."/>
            <person name="Guillette L.J.Jr."/>
            <person name="Glenn T.C."/>
            <person name="Green R.E."/>
            <person name="Ray D.A."/>
        </authorList>
    </citation>
    <scope>NUCLEOTIDE SEQUENCE [LARGE SCALE GENOMIC DNA]</scope>
    <source>
        <strain evidence="1">KSC_2009_1</strain>
    </source>
</reference>
<evidence type="ECO:0000313" key="2">
    <source>
        <dbReference type="Proteomes" id="UP000050525"/>
    </source>
</evidence>
<dbReference type="Proteomes" id="UP000050525">
    <property type="component" value="Unassembled WGS sequence"/>
</dbReference>
<keyword evidence="2" id="KW-1185">Reference proteome</keyword>
<name>A0A151NWN0_ALLMI</name>
<proteinExistence type="predicted"/>
<evidence type="ECO:0000313" key="1">
    <source>
        <dbReference type="EMBL" id="KYO41286.1"/>
    </source>
</evidence>
<dbReference type="EMBL" id="AKHW03001628">
    <property type="protein sequence ID" value="KYO41286.1"/>
    <property type="molecule type" value="Genomic_DNA"/>
</dbReference>